<dbReference type="Gene3D" id="1.10.357.10">
    <property type="entry name" value="Tetracycline Repressor, domain 2"/>
    <property type="match status" value="1"/>
</dbReference>
<dbReference type="Pfam" id="PF00440">
    <property type="entry name" value="TetR_N"/>
    <property type="match status" value="1"/>
</dbReference>
<sequence>MSTKDLILATAKDMISEVGFHKMTTANLARRADISEGTIYRHFESKEDILQHILDTFDQKYQTLAEQCRGRMEKDTLTLDDLLGSHFAFLEANAADIKIVLGTYSILELTKRSMGRFIERMRSLFEDFLARGIKNGTIRDVPLDHTGMIIANMFFGLMRIKLYWPDIADFSSEAVEFCRRSLVIAPETKP</sequence>
<evidence type="ECO:0000313" key="4">
    <source>
        <dbReference type="EMBL" id="SNR75968.1"/>
    </source>
</evidence>
<dbReference type="SUPFAM" id="SSF46689">
    <property type="entry name" value="Homeodomain-like"/>
    <property type="match status" value="1"/>
</dbReference>
<dbReference type="InterPro" id="IPR009057">
    <property type="entry name" value="Homeodomain-like_sf"/>
</dbReference>
<evidence type="ECO:0000256" key="1">
    <source>
        <dbReference type="ARBA" id="ARBA00023125"/>
    </source>
</evidence>
<dbReference type="InterPro" id="IPR036271">
    <property type="entry name" value="Tet_transcr_reg_TetR-rel_C_sf"/>
</dbReference>
<dbReference type="PANTHER" id="PTHR43479">
    <property type="entry name" value="ACREF/ENVCD OPERON REPRESSOR-RELATED"/>
    <property type="match status" value="1"/>
</dbReference>
<dbReference type="AlphaFoldDB" id="A0A238YZ44"/>
<proteinExistence type="predicted"/>
<protein>
    <submittedName>
        <fullName evidence="4">Transcriptional regulator, TetR family</fullName>
    </submittedName>
</protein>
<feature type="DNA-binding region" description="H-T-H motif" evidence="2">
    <location>
        <begin position="24"/>
        <end position="43"/>
    </location>
</feature>
<name>A0A238YZ44_9BACT</name>
<keyword evidence="5" id="KW-1185">Reference proteome</keyword>
<organism evidence="4 5">
    <name type="scientific">Humidesulfovibrio mexicanus</name>
    <dbReference type="NCBI Taxonomy" id="147047"/>
    <lineage>
        <taxon>Bacteria</taxon>
        <taxon>Pseudomonadati</taxon>
        <taxon>Thermodesulfobacteriota</taxon>
        <taxon>Desulfovibrionia</taxon>
        <taxon>Desulfovibrionales</taxon>
        <taxon>Desulfovibrionaceae</taxon>
        <taxon>Humidesulfovibrio</taxon>
    </lineage>
</organism>
<dbReference type="PRINTS" id="PR00455">
    <property type="entry name" value="HTHTETR"/>
</dbReference>
<dbReference type="Proteomes" id="UP000198324">
    <property type="component" value="Unassembled WGS sequence"/>
</dbReference>
<dbReference type="PROSITE" id="PS01081">
    <property type="entry name" value="HTH_TETR_1"/>
    <property type="match status" value="1"/>
</dbReference>
<evidence type="ECO:0000313" key="5">
    <source>
        <dbReference type="Proteomes" id="UP000198324"/>
    </source>
</evidence>
<gene>
    <name evidence="4" type="ORF">SAMN04488503_1086</name>
</gene>
<accession>A0A238YZ44</accession>
<dbReference type="GO" id="GO:0003677">
    <property type="term" value="F:DNA binding"/>
    <property type="evidence" value="ECO:0007669"/>
    <property type="project" value="UniProtKB-UniRule"/>
</dbReference>
<reference evidence="4 5" key="1">
    <citation type="submission" date="2017-06" db="EMBL/GenBank/DDBJ databases">
        <authorList>
            <person name="Kim H.J."/>
            <person name="Triplett B.A."/>
        </authorList>
    </citation>
    <scope>NUCLEOTIDE SEQUENCE [LARGE SCALE GENOMIC DNA]</scope>
    <source>
        <strain evidence="4 5">DSM 13116</strain>
    </source>
</reference>
<dbReference type="EMBL" id="FZOC01000002">
    <property type="protein sequence ID" value="SNR75968.1"/>
    <property type="molecule type" value="Genomic_DNA"/>
</dbReference>
<evidence type="ECO:0000256" key="2">
    <source>
        <dbReference type="PROSITE-ProRule" id="PRU00335"/>
    </source>
</evidence>
<dbReference type="InterPro" id="IPR050624">
    <property type="entry name" value="HTH-type_Tx_Regulator"/>
</dbReference>
<dbReference type="SUPFAM" id="SSF48498">
    <property type="entry name" value="Tetracyclin repressor-like, C-terminal domain"/>
    <property type="match status" value="1"/>
</dbReference>
<dbReference type="PROSITE" id="PS50977">
    <property type="entry name" value="HTH_TETR_2"/>
    <property type="match status" value="1"/>
</dbReference>
<keyword evidence="1 2" id="KW-0238">DNA-binding</keyword>
<dbReference type="OrthoDB" id="5394806at2"/>
<dbReference type="RefSeq" id="WP_089272526.1">
    <property type="nucleotide sequence ID" value="NZ_FZOC01000002.1"/>
</dbReference>
<dbReference type="InterPro" id="IPR001647">
    <property type="entry name" value="HTH_TetR"/>
</dbReference>
<dbReference type="PANTHER" id="PTHR43479:SF11">
    <property type="entry name" value="ACREF_ENVCD OPERON REPRESSOR-RELATED"/>
    <property type="match status" value="1"/>
</dbReference>
<dbReference type="InterPro" id="IPR023772">
    <property type="entry name" value="DNA-bd_HTH_TetR-type_CS"/>
</dbReference>
<feature type="domain" description="HTH tetR-type" evidence="3">
    <location>
        <begin position="1"/>
        <end position="61"/>
    </location>
</feature>
<evidence type="ECO:0000259" key="3">
    <source>
        <dbReference type="PROSITE" id="PS50977"/>
    </source>
</evidence>